<dbReference type="OrthoDB" id="5422068at2759"/>
<dbReference type="AlphaFoldDB" id="A0A9P4TBE3"/>
<gene>
    <name evidence="1" type="ORF">E8E13_007150</name>
</gene>
<evidence type="ECO:0000313" key="1">
    <source>
        <dbReference type="EMBL" id="KAF2999836.1"/>
    </source>
</evidence>
<evidence type="ECO:0000313" key="2">
    <source>
        <dbReference type="Proteomes" id="UP000801428"/>
    </source>
</evidence>
<name>A0A9P4TBE3_CURKU</name>
<reference evidence="1" key="1">
    <citation type="submission" date="2019-04" db="EMBL/GenBank/DDBJ databases">
        <title>Sequencing of skin fungus with MAO and IRED activity.</title>
        <authorList>
            <person name="Marsaioli A.J."/>
            <person name="Bonatto J.M.C."/>
            <person name="Reis Junior O."/>
        </authorList>
    </citation>
    <scope>NUCLEOTIDE SEQUENCE</scope>
    <source>
        <strain evidence="1">30M1</strain>
    </source>
</reference>
<comment type="caution">
    <text evidence="1">The sequence shown here is derived from an EMBL/GenBank/DDBJ whole genome shotgun (WGS) entry which is preliminary data.</text>
</comment>
<dbReference type="Gene3D" id="2.170.150.70">
    <property type="match status" value="1"/>
</dbReference>
<accession>A0A9P4TBE3</accession>
<dbReference type="SUPFAM" id="SSF51316">
    <property type="entry name" value="Mss4-like"/>
    <property type="match status" value="1"/>
</dbReference>
<dbReference type="Proteomes" id="UP000801428">
    <property type="component" value="Unassembled WGS sequence"/>
</dbReference>
<protein>
    <recommendedName>
        <fullName evidence="3">CENP-V/GFA domain-containing protein</fullName>
    </recommendedName>
</protein>
<keyword evidence="2" id="KW-1185">Reference proteome</keyword>
<sequence length="296" mass="32838">MFWQLTEEPGSPLGALTGTLVNDDICPIRFTEQSFVGDTIDGGASVWLKHANADGFECSRFEREADDCSPEDALPQNWPPNDKLIGYKETDGHSVAIRCKCRGVDLVLQRGDYSGIARKQLPWNIDPETHKLSAVFCGCDSCRLQGGLDVWYWAFFNMQHLGAAQGGSAFPKSKNELKEFIDRKDPVIGTLAYYASATRAGVLRFFCSNCSATVFFGEDKEPELLDVSVGLLDAPDGARAESFLSWSFGQMDFKEDADGGWRAGHFENVEKEAERWRIARGYPRNRRGLGGVDPQS</sequence>
<dbReference type="InterPro" id="IPR011057">
    <property type="entry name" value="Mss4-like_sf"/>
</dbReference>
<organism evidence="1 2">
    <name type="scientific">Curvularia kusanoi</name>
    <name type="common">Cochliobolus kusanoi</name>
    <dbReference type="NCBI Taxonomy" id="90978"/>
    <lineage>
        <taxon>Eukaryota</taxon>
        <taxon>Fungi</taxon>
        <taxon>Dikarya</taxon>
        <taxon>Ascomycota</taxon>
        <taxon>Pezizomycotina</taxon>
        <taxon>Dothideomycetes</taxon>
        <taxon>Pleosporomycetidae</taxon>
        <taxon>Pleosporales</taxon>
        <taxon>Pleosporineae</taxon>
        <taxon>Pleosporaceae</taxon>
        <taxon>Curvularia</taxon>
    </lineage>
</organism>
<dbReference type="EMBL" id="SWKU01000016">
    <property type="protein sequence ID" value="KAF2999836.1"/>
    <property type="molecule type" value="Genomic_DNA"/>
</dbReference>
<proteinExistence type="predicted"/>
<evidence type="ECO:0008006" key="3">
    <source>
        <dbReference type="Google" id="ProtNLM"/>
    </source>
</evidence>